<dbReference type="GO" id="GO:0006952">
    <property type="term" value="P:defense response"/>
    <property type="evidence" value="ECO:0007669"/>
    <property type="project" value="UniProtKB-KW"/>
</dbReference>
<dbReference type="GO" id="GO:0043531">
    <property type="term" value="F:ADP binding"/>
    <property type="evidence" value="ECO:0007669"/>
    <property type="project" value="InterPro"/>
</dbReference>
<dbReference type="Gene3D" id="3.80.10.10">
    <property type="entry name" value="Ribonuclease Inhibitor"/>
    <property type="match status" value="4"/>
</dbReference>
<dbReference type="PANTHER" id="PTHR33463">
    <property type="entry name" value="NB-ARC DOMAIN-CONTAINING PROTEIN-RELATED"/>
    <property type="match status" value="1"/>
</dbReference>
<dbReference type="InterPro" id="IPR027417">
    <property type="entry name" value="P-loop_NTPase"/>
</dbReference>
<dbReference type="Gene3D" id="1.10.10.10">
    <property type="entry name" value="Winged helix-like DNA-binding domain superfamily/Winged helix DNA-binding domain"/>
    <property type="match status" value="1"/>
</dbReference>
<dbReference type="Proteomes" id="UP000295252">
    <property type="component" value="Chromosome I"/>
</dbReference>
<dbReference type="FunFam" id="1.10.10.10:FF:000322">
    <property type="entry name" value="Probable disease resistance protein At1g63360"/>
    <property type="match status" value="1"/>
</dbReference>
<evidence type="ECO:0000256" key="5">
    <source>
        <dbReference type="ARBA" id="ARBA00022821"/>
    </source>
</evidence>
<keyword evidence="3" id="KW-0677">Repeat</keyword>
<organism evidence="10 11">
    <name type="scientific">Coffea canephora</name>
    <name type="common">Robusta coffee</name>
    <dbReference type="NCBI Taxonomy" id="49390"/>
    <lineage>
        <taxon>Eukaryota</taxon>
        <taxon>Viridiplantae</taxon>
        <taxon>Streptophyta</taxon>
        <taxon>Embryophyta</taxon>
        <taxon>Tracheophyta</taxon>
        <taxon>Spermatophyta</taxon>
        <taxon>Magnoliopsida</taxon>
        <taxon>eudicotyledons</taxon>
        <taxon>Gunneridae</taxon>
        <taxon>Pentapetalae</taxon>
        <taxon>asterids</taxon>
        <taxon>lamiids</taxon>
        <taxon>Gentianales</taxon>
        <taxon>Rubiaceae</taxon>
        <taxon>Ixoroideae</taxon>
        <taxon>Gardenieae complex</taxon>
        <taxon>Bertiereae - Coffeeae clade</taxon>
        <taxon>Coffeeae</taxon>
        <taxon>Coffea</taxon>
    </lineage>
</organism>
<keyword evidence="11" id="KW-1185">Reference proteome</keyword>
<dbReference type="Gene3D" id="3.40.50.300">
    <property type="entry name" value="P-loop containing nucleotide triphosphate hydrolases"/>
    <property type="match status" value="1"/>
</dbReference>
<protein>
    <submittedName>
        <fullName evidence="10">Uncharacterized protein</fullName>
    </submittedName>
</protein>
<evidence type="ECO:0000259" key="7">
    <source>
        <dbReference type="Pfam" id="PF00931"/>
    </source>
</evidence>
<dbReference type="SUPFAM" id="SSF52058">
    <property type="entry name" value="L domain-like"/>
    <property type="match status" value="2"/>
</dbReference>
<evidence type="ECO:0000313" key="11">
    <source>
        <dbReference type="Proteomes" id="UP000295252"/>
    </source>
</evidence>
<dbReference type="SUPFAM" id="SSF52540">
    <property type="entry name" value="P-loop containing nucleoside triphosphate hydrolases"/>
    <property type="match status" value="1"/>
</dbReference>
<feature type="domain" description="Disease resistance protein At4g27190-like leucine-rich repeats" evidence="8">
    <location>
        <begin position="599"/>
        <end position="735"/>
    </location>
</feature>
<keyword evidence="2" id="KW-0433">Leucine-rich repeat</keyword>
<name>A0A068V7Y3_COFCA</name>
<accession>A0A068V7Y3</accession>
<dbReference type="GO" id="GO:0005524">
    <property type="term" value="F:ATP binding"/>
    <property type="evidence" value="ECO:0007669"/>
    <property type="project" value="UniProtKB-KW"/>
</dbReference>
<dbReference type="InParanoid" id="A0A068V7Y3"/>
<dbReference type="PRINTS" id="PR00364">
    <property type="entry name" value="DISEASERSIST"/>
</dbReference>
<sequence>MGGVGKTTLAEHIHNHLLENTQFNVYWISVSQDFTIKRLQGDVAKRLGLDLSDVDDAKVRARRLRDAFEKMKEMVVLMLDDVWEEFRLNSLGIDARNCRLILTTRSEEVCNRMQCHSKFELKTLDTEEASGLFERTLGSKTVLDGDLKDIAKSVAKRCDGLPLGIVTVAGSMRGVSNICEWRNALEDLKACSVGHDEMERDVFPILEWSFNRLNECQRNCFLYCCLYPEDWKIKRKELIDLFIWAELVSKRESWSKAFDEGQTILKKLIRVCLLEEAKDFMGDDCVKMHDLVRDMALRITHGNSKPKSSRDDVPRFLVKSLGWSNSKVTLEPKKWTQDLHAVSFHSDMFQHIKIKVPPAWSPNCPKLSTLLLSDVFIKEIPDSFFQHMCGLKVLNLSRCGGITDLPNSVSNLLKQMRDLDLSSTQIRDLPQELESLVNLERLNLKDCIHLRSVPPLGKLKQLRELDLSRTEIEDLPEGWESLVNLERFNLDKCLTVSRKIIPKGTFSQFHCLQLLFLPSYGGVQVNDPEVLNQLESFEGCLSFTDFYKITRWPKYYNNVYINDILTEDPSFVNEVRGFREKQLHFHQCKLGRGSNYLPDDMKCLIIEDCEGMGIRCLSDVFKNFINLSHLTELEIKELVEIEFLWQLSSASPRDQLEVSSFSPLHGLEELHLSRLPNLVGLFYGESEPSYLLPAGTFSSLRELWIYGCHSMKQLFTMQLLQNLQNLEELRVEDCEGLEEIAADGRGAPPATAAMIYESIEDIAIFGCPNLKRLPSFLSTIDGPPYLLPAGTFSSLRELWISGCHNMKQLFTVQLLQSLQNLRDLHVEDCEGLEEIAADGNGVGQRGGEGIQLTSSEGTATVVLPNLRKLHLRGLPQLKNICKAAMICDSIEDIEIFNCPNLKRLPSFLSTIDGPPYLLPAGTFSSLRKLWISGCHNMKQLFTVQPLQNLQNLEILEVNDCEGLEEIAVDGNGVGQGGGEGIQLTSSEGATANVILPKLWWLRLTRLPQLKNIFKAAMICESIWSISIADCPNLKRLPWFLSTIDGPPSPPSTLEIRGEKEWWESLEWDNSYPKDALDPLFSAW</sequence>
<dbReference type="Pfam" id="PF23247">
    <property type="entry name" value="LRR_RPS2"/>
    <property type="match status" value="3"/>
</dbReference>
<evidence type="ECO:0000256" key="6">
    <source>
        <dbReference type="ARBA" id="ARBA00022840"/>
    </source>
</evidence>
<evidence type="ECO:0000256" key="1">
    <source>
        <dbReference type="ARBA" id="ARBA00008894"/>
    </source>
</evidence>
<dbReference type="InterPro" id="IPR057135">
    <property type="entry name" value="At4g27190-like_LRR"/>
</dbReference>
<dbReference type="Pfam" id="PF23559">
    <property type="entry name" value="WHD_DRP"/>
    <property type="match status" value="1"/>
</dbReference>
<evidence type="ECO:0000256" key="4">
    <source>
        <dbReference type="ARBA" id="ARBA00022741"/>
    </source>
</evidence>
<dbReference type="Pfam" id="PF00931">
    <property type="entry name" value="NB-ARC"/>
    <property type="match status" value="1"/>
</dbReference>
<gene>
    <name evidence="10" type="ORF">GSCOC_T00019055001</name>
</gene>
<keyword evidence="4" id="KW-0547">Nucleotide-binding</keyword>
<evidence type="ECO:0000256" key="2">
    <source>
        <dbReference type="ARBA" id="ARBA00022614"/>
    </source>
</evidence>
<dbReference type="InterPro" id="IPR032675">
    <property type="entry name" value="LRR_dom_sf"/>
</dbReference>
<dbReference type="Gene3D" id="1.10.8.430">
    <property type="entry name" value="Helical domain of apoptotic protease-activating factors"/>
    <property type="match status" value="1"/>
</dbReference>
<reference evidence="11" key="1">
    <citation type="journal article" date="2014" name="Science">
        <title>The coffee genome provides insight into the convergent evolution of caffeine biosynthesis.</title>
        <authorList>
            <person name="Denoeud F."/>
            <person name="Carretero-Paulet L."/>
            <person name="Dereeper A."/>
            <person name="Droc G."/>
            <person name="Guyot R."/>
            <person name="Pietrella M."/>
            <person name="Zheng C."/>
            <person name="Alberti A."/>
            <person name="Anthony F."/>
            <person name="Aprea G."/>
            <person name="Aury J.M."/>
            <person name="Bento P."/>
            <person name="Bernard M."/>
            <person name="Bocs S."/>
            <person name="Campa C."/>
            <person name="Cenci A."/>
            <person name="Combes M.C."/>
            <person name="Crouzillat D."/>
            <person name="Da Silva C."/>
            <person name="Daddiego L."/>
            <person name="De Bellis F."/>
            <person name="Dussert S."/>
            <person name="Garsmeur O."/>
            <person name="Gayraud T."/>
            <person name="Guignon V."/>
            <person name="Jahn K."/>
            <person name="Jamilloux V."/>
            <person name="Joet T."/>
            <person name="Labadie K."/>
            <person name="Lan T."/>
            <person name="Leclercq J."/>
            <person name="Lepelley M."/>
            <person name="Leroy T."/>
            <person name="Li L.T."/>
            <person name="Librado P."/>
            <person name="Lopez L."/>
            <person name="Munoz A."/>
            <person name="Noel B."/>
            <person name="Pallavicini A."/>
            <person name="Perrotta G."/>
            <person name="Poncet V."/>
            <person name="Pot D."/>
            <person name="Priyono X."/>
            <person name="Rigoreau M."/>
            <person name="Rouard M."/>
            <person name="Rozas J."/>
            <person name="Tranchant-Dubreuil C."/>
            <person name="VanBuren R."/>
            <person name="Zhang Q."/>
            <person name="Andrade A.C."/>
            <person name="Argout X."/>
            <person name="Bertrand B."/>
            <person name="de Kochko A."/>
            <person name="Graziosi G."/>
            <person name="Henry R.J."/>
            <person name="Jayarama X."/>
            <person name="Ming R."/>
            <person name="Nagai C."/>
            <person name="Rounsley S."/>
            <person name="Sankoff D."/>
            <person name="Giuliano G."/>
            <person name="Albert V.A."/>
            <person name="Wincker P."/>
            <person name="Lashermes P."/>
        </authorList>
    </citation>
    <scope>NUCLEOTIDE SEQUENCE [LARGE SCALE GENOMIC DNA]</scope>
    <source>
        <strain evidence="11">cv. DH200-94</strain>
    </source>
</reference>
<evidence type="ECO:0000259" key="8">
    <source>
        <dbReference type="Pfam" id="PF23247"/>
    </source>
</evidence>
<dbReference type="InterPro" id="IPR003591">
    <property type="entry name" value="Leu-rich_rpt_typical-subtyp"/>
</dbReference>
<evidence type="ECO:0000259" key="9">
    <source>
        <dbReference type="Pfam" id="PF23559"/>
    </source>
</evidence>
<dbReference type="PhylomeDB" id="A0A068V7Y3"/>
<dbReference type="AlphaFoldDB" id="A0A068V7Y3"/>
<proteinExistence type="inferred from homology"/>
<feature type="domain" description="NB-ARC" evidence="7">
    <location>
        <begin position="1"/>
        <end position="140"/>
    </location>
</feature>
<dbReference type="EMBL" id="HG739218">
    <property type="protein sequence ID" value="CDP16609.1"/>
    <property type="molecule type" value="Genomic_DNA"/>
</dbReference>
<keyword evidence="6" id="KW-0067">ATP-binding</keyword>
<comment type="similarity">
    <text evidence="1">Belongs to the disease resistance NB-LRR family.</text>
</comment>
<keyword evidence="5" id="KW-0611">Plant defense</keyword>
<dbReference type="InterPro" id="IPR036388">
    <property type="entry name" value="WH-like_DNA-bd_sf"/>
</dbReference>
<evidence type="ECO:0000256" key="3">
    <source>
        <dbReference type="ARBA" id="ARBA00022737"/>
    </source>
</evidence>
<dbReference type="InterPro" id="IPR002182">
    <property type="entry name" value="NB-ARC"/>
</dbReference>
<dbReference type="OMA" id="SRGVKMH"/>
<feature type="domain" description="Disease resistance protein winged helix" evidence="9">
    <location>
        <begin position="226"/>
        <end position="296"/>
    </location>
</feature>
<feature type="domain" description="Disease resistance protein At4g27190-like leucine-rich repeats" evidence="8">
    <location>
        <begin position="789"/>
        <end position="904"/>
    </location>
</feature>
<dbReference type="InterPro" id="IPR050905">
    <property type="entry name" value="Plant_NBS-LRR"/>
</dbReference>
<dbReference type="InterPro" id="IPR058922">
    <property type="entry name" value="WHD_DRP"/>
</dbReference>
<dbReference type="InterPro" id="IPR042197">
    <property type="entry name" value="Apaf_helical"/>
</dbReference>
<dbReference type="PANTHER" id="PTHR33463:SF187">
    <property type="entry name" value="AND NB-ARC DOMAIN DISEASE RESISTANCE PROTEIN, PUTATIVE-RELATED"/>
    <property type="match status" value="1"/>
</dbReference>
<dbReference type="SMART" id="SM00369">
    <property type="entry name" value="LRR_TYP"/>
    <property type="match status" value="3"/>
</dbReference>
<dbReference type="Gramene" id="CDP16609">
    <property type="protein sequence ID" value="CDP16609"/>
    <property type="gene ID" value="GSCOC_T00019055001"/>
</dbReference>
<evidence type="ECO:0000313" key="10">
    <source>
        <dbReference type="EMBL" id="CDP16609.1"/>
    </source>
</evidence>
<feature type="domain" description="Disease resistance protein At4g27190-like leucine-rich repeats" evidence="8">
    <location>
        <begin position="920"/>
        <end position="1036"/>
    </location>
</feature>